<evidence type="ECO:0000313" key="1">
    <source>
        <dbReference type="EMBL" id="TEB18257.1"/>
    </source>
</evidence>
<dbReference type="AlphaFoldDB" id="A0A4Y7S9R5"/>
<gene>
    <name evidence="1" type="ORF">FA13DRAFT_1720240</name>
</gene>
<organism evidence="1 2">
    <name type="scientific">Coprinellus micaceus</name>
    <name type="common">Glistening ink-cap mushroom</name>
    <name type="synonym">Coprinus micaceus</name>
    <dbReference type="NCBI Taxonomy" id="71717"/>
    <lineage>
        <taxon>Eukaryota</taxon>
        <taxon>Fungi</taxon>
        <taxon>Dikarya</taxon>
        <taxon>Basidiomycota</taxon>
        <taxon>Agaricomycotina</taxon>
        <taxon>Agaricomycetes</taxon>
        <taxon>Agaricomycetidae</taxon>
        <taxon>Agaricales</taxon>
        <taxon>Agaricineae</taxon>
        <taxon>Psathyrellaceae</taxon>
        <taxon>Coprinellus</taxon>
    </lineage>
</organism>
<keyword evidence="2" id="KW-1185">Reference proteome</keyword>
<comment type="caution">
    <text evidence="1">The sequence shown here is derived from an EMBL/GenBank/DDBJ whole genome shotgun (WGS) entry which is preliminary data.</text>
</comment>
<protein>
    <submittedName>
        <fullName evidence="1">Uncharacterized protein</fullName>
    </submittedName>
</protein>
<proteinExistence type="predicted"/>
<reference evidence="1 2" key="1">
    <citation type="journal article" date="2019" name="Nat. Ecol. Evol.">
        <title>Megaphylogeny resolves global patterns of mushroom evolution.</title>
        <authorList>
            <person name="Varga T."/>
            <person name="Krizsan K."/>
            <person name="Foldi C."/>
            <person name="Dima B."/>
            <person name="Sanchez-Garcia M."/>
            <person name="Sanchez-Ramirez S."/>
            <person name="Szollosi G.J."/>
            <person name="Szarkandi J.G."/>
            <person name="Papp V."/>
            <person name="Albert L."/>
            <person name="Andreopoulos W."/>
            <person name="Angelini C."/>
            <person name="Antonin V."/>
            <person name="Barry K.W."/>
            <person name="Bougher N.L."/>
            <person name="Buchanan P."/>
            <person name="Buyck B."/>
            <person name="Bense V."/>
            <person name="Catcheside P."/>
            <person name="Chovatia M."/>
            <person name="Cooper J."/>
            <person name="Damon W."/>
            <person name="Desjardin D."/>
            <person name="Finy P."/>
            <person name="Geml J."/>
            <person name="Haridas S."/>
            <person name="Hughes K."/>
            <person name="Justo A."/>
            <person name="Karasinski D."/>
            <person name="Kautmanova I."/>
            <person name="Kiss B."/>
            <person name="Kocsube S."/>
            <person name="Kotiranta H."/>
            <person name="LaButti K.M."/>
            <person name="Lechner B.E."/>
            <person name="Liimatainen K."/>
            <person name="Lipzen A."/>
            <person name="Lukacs Z."/>
            <person name="Mihaltcheva S."/>
            <person name="Morgado L.N."/>
            <person name="Niskanen T."/>
            <person name="Noordeloos M.E."/>
            <person name="Ohm R.A."/>
            <person name="Ortiz-Santana B."/>
            <person name="Ovrebo C."/>
            <person name="Racz N."/>
            <person name="Riley R."/>
            <person name="Savchenko A."/>
            <person name="Shiryaev A."/>
            <person name="Soop K."/>
            <person name="Spirin V."/>
            <person name="Szebenyi C."/>
            <person name="Tomsovsky M."/>
            <person name="Tulloss R.E."/>
            <person name="Uehling J."/>
            <person name="Grigoriev I.V."/>
            <person name="Vagvolgyi C."/>
            <person name="Papp T."/>
            <person name="Martin F.M."/>
            <person name="Miettinen O."/>
            <person name="Hibbett D.S."/>
            <person name="Nagy L.G."/>
        </authorList>
    </citation>
    <scope>NUCLEOTIDE SEQUENCE [LARGE SCALE GENOMIC DNA]</scope>
    <source>
        <strain evidence="1 2">FP101781</strain>
    </source>
</reference>
<sequence>MAFVSLCMEDNDDIPVTAQVIGGLDNLIYAVFTYARREGVDAYAIRGGLGLGLLVSSNSDSMRIGSCAQLLGAGQRIRKWCAGGWLDNVNDCFLGKPKEPEGKKKFGELVSALDTPGEEAQSEWARAVLAATRDHLAISRRDLTSKEVYEIIFEKTRPGALVGDEASGEGTNVRPRAGYGCVAWLNLLEGLGLSHGGRWASGSTSDSKVVRRDRVGGTTGLLRQLAREAQDFHELLAAVDA</sequence>
<dbReference type="OrthoDB" id="2967766at2759"/>
<dbReference type="EMBL" id="QPFP01000275">
    <property type="protein sequence ID" value="TEB18257.1"/>
    <property type="molecule type" value="Genomic_DNA"/>
</dbReference>
<dbReference type="Proteomes" id="UP000298030">
    <property type="component" value="Unassembled WGS sequence"/>
</dbReference>
<name>A0A4Y7S9R5_COPMI</name>
<accession>A0A4Y7S9R5</accession>
<evidence type="ECO:0000313" key="2">
    <source>
        <dbReference type="Proteomes" id="UP000298030"/>
    </source>
</evidence>